<dbReference type="SUPFAM" id="SSF55785">
    <property type="entry name" value="PYP-like sensor domain (PAS domain)"/>
    <property type="match status" value="3"/>
</dbReference>
<evidence type="ECO:0000259" key="9">
    <source>
        <dbReference type="PROSITE" id="PS50112"/>
    </source>
</evidence>
<dbReference type="Gene3D" id="3.30.450.20">
    <property type="entry name" value="PAS domain"/>
    <property type="match status" value="3"/>
</dbReference>
<keyword evidence="7" id="KW-1133">Transmembrane helix</keyword>
<dbReference type="PROSITE" id="PS00688">
    <property type="entry name" value="SIGMA54_INTERACT_3"/>
    <property type="match status" value="1"/>
</dbReference>
<keyword evidence="7" id="KW-0812">Transmembrane</keyword>
<keyword evidence="12" id="KW-1185">Reference proteome</keyword>
<feature type="transmembrane region" description="Helical" evidence="7">
    <location>
        <begin position="181"/>
        <end position="198"/>
    </location>
</feature>
<dbReference type="InterPro" id="IPR003018">
    <property type="entry name" value="GAF"/>
</dbReference>
<protein>
    <submittedName>
        <fullName evidence="11">PAS domain S-box</fullName>
    </submittedName>
</protein>
<dbReference type="Pfam" id="PF13185">
    <property type="entry name" value="GAF_2"/>
    <property type="match status" value="1"/>
</dbReference>
<dbReference type="InterPro" id="IPR035965">
    <property type="entry name" value="PAS-like_dom_sf"/>
</dbReference>
<keyword evidence="4" id="KW-0238">DNA-binding</keyword>
<dbReference type="InterPro" id="IPR025944">
    <property type="entry name" value="Sigma_54_int_dom_CS"/>
</dbReference>
<feature type="transmembrane region" description="Helical" evidence="7">
    <location>
        <begin position="142"/>
        <end position="161"/>
    </location>
</feature>
<dbReference type="InterPro" id="IPR013656">
    <property type="entry name" value="PAS_4"/>
</dbReference>
<dbReference type="Pfam" id="PF02954">
    <property type="entry name" value="HTH_8"/>
    <property type="match status" value="1"/>
</dbReference>
<feature type="domain" description="PAC" evidence="10">
    <location>
        <begin position="354"/>
        <end position="406"/>
    </location>
</feature>
<dbReference type="NCBIfam" id="TIGR00229">
    <property type="entry name" value="sensory_box"/>
    <property type="match status" value="3"/>
</dbReference>
<dbReference type="Pfam" id="PF13426">
    <property type="entry name" value="PAS_9"/>
    <property type="match status" value="1"/>
</dbReference>
<evidence type="ECO:0000256" key="2">
    <source>
        <dbReference type="ARBA" id="ARBA00022840"/>
    </source>
</evidence>
<dbReference type="Pfam" id="PF00158">
    <property type="entry name" value="Sigma54_activat"/>
    <property type="match status" value="1"/>
</dbReference>
<dbReference type="PROSITE" id="PS50045">
    <property type="entry name" value="SIGMA54_INTERACT_4"/>
    <property type="match status" value="1"/>
</dbReference>
<feature type="domain" description="PAC" evidence="10">
    <location>
        <begin position="701"/>
        <end position="753"/>
    </location>
</feature>
<dbReference type="Gene3D" id="1.10.10.60">
    <property type="entry name" value="Homeodomain-like"/>
    <property type="match status" value="1"/>
</dbReference>
<dbReference type="KEGG" id="dti:Desti_3008"/>
<dbReference type="PROSITE" id="PS00675">
    <property type="entry name" value="SIGMA54_INTERACT_1"/>
    <property type="match status" value="1"/>
</dbReference>
<dbReference type="FunFam" id="3.40.50.300:FF:000006">
    <property type="entry name" value="DNA-binding transcriptional regulator NtrC"/>
    <property type="match status" value="1"/>
</dbReference>
<feature type="transmembrane region" description="Helical" evidence="7">
    <location>
        <begin position="76"/>
        <end position="95"/>
    </location>
</feature>
<dbReference type="GO" id="GO:0043565">
    <property type="term" value="F:sequence-specific DNA binding"/>
    <property type="evidence" value="ECO:0007669"/>
    <property type="project" value="InterPro"/>
</dbReference>
<dbReference type="CDD" id="cd00009">
    <property type="entry name" value="AAA"/>
    <property type="match status" value="1"/>
</dbReference>
<dbReference type="Gene3D" id="1.10.8.60">
    <property type="match status" value="1"/>
</dbReference>
<dbReference type="InterPro" id="IPR001610">
    <property type="entry name" value="PAC"/>
</dbReference>
<dbReference type="GO" id="GO:0005524">
    <property type="term" value="F:ATP binding"/>
    <property type="evidence" value="ECO:0007669"/>
    <property type="project" value="UniProtKB-KW"/>
</dbReference>
<feature type="transmembrane region" description="Helical" evidence="7">
    <location>
        <begin position="210"/>
        <end position="231"/>
    </location>
</feature>
<evidence type="ECO:0000256" key="4">
    <source>
        <dbReference type="ARBA" id="ARBA00023125"/>
    </source>
</evidence>
<dbReference type="InterPro" id="IPR009057">
    <property type="entry name" value="Homeodomain-like_sf"/>
</dbReference>
<dbReference type="Gene3D" id="3.40.50.300">
    <property type="entry name" value="P-loop containing nucleotide triphosphate hydrolases"/>
    <property type="match status" value="1"/>
</dbReference>
<feature type="coiled-coil region" evidence="6">
    <location>
        <begin position="422"/>
        <end position="456"/>
    </location>
</feature>
<dbReference type="SMART" id="SM00086">
    <property type="entry name" value="PAC"/>
    <property type="match status" value="3"/>
</dbReference>
<evidence type="ECO:0000256" key="7">
    <source>
        <dbReference type="SAM" id="Phobius"/>
    </source>
</evidence>
<dbReference type="Proteomes" id="UP000006055">
    <property type="component" value="Chromosome"/>
</dbReference>
<dbReference type="InterPro" id="IPR002197">
    <property type="entry name" value="HTH_Fis"/>
</dbReference>
<dbReference type="SMART" id="SM00382">
    <property type="entry name" value="AAA"/>
    <property type="match status" value="1"/>
</dbReference>
<dbReference type="HOGENOM" id="CLU_258827_0_0_7"/>
<dbReference type="PROSITE" id="PS50112">
    <property type="entry name" value="PAS"/>
    <property type="match status" value="3"/>
</dbReference>
<evidence type="ECO:0000256" key="6">
    <source>
        <dbReference type="SAM" id="Coils"/>
    </source>
</evidence>
<dbReference type="Gene3D" id="3.30.450.40">
    <property type="match status" value="1"/>
</dbReference>
<name>I4C7Y2_DESTA</name>
<feature type="transmembrane region" description="Helical" evidence="7">
    <location>
        <begin position="21"/>
        <end position="38"/>
    </location>
</feature>
<accession>I4C7Y2</accession>
<dbReference type="InterPro" id="IPR058031">
    <property type="entry name" value="AAA_lid_NorR"/>
</dbReference>
<dbReference type="eggNOG" id="COG2202">
    <property type="taxonomic scope" value="Bacteria"/>
</dbReference>
<dbReference type="eggNOG" id="COG4191">
    <property type="taxonomic scope" value="Bacteria"/>
</dbReference>
<dbReference type="PANTHER" id="PTHR32071:SF121">
    <property type="entry name" value="SIGMA L-DEPENDENT TRANSCRIPTIONAL REGULATOR YQIR-RELATED"/>
    <property type="match status" value="1"/>
</dbReference>
<dbReference type="Pfam" id="PF00989">
    <property type="entry name" value="PAS"/>
    <property type="match status" value="1"/>
</dbReference>
<keyword evidence="6" id="KW-0175">Coiled coil</keyword>
<feature type="transmembrane region" description="Helical" evidence="7">
    <location>
        <begin position="44"/>
        <end position="64"/>
    </location>
</feature>
<dbReference type="InterPro" id="IPR033425">
    <property type="entry name" value="MASE3"/>
</dbReference>
<sequence>MTLEHYPRHMDMGEEEQQRSLWLNAVFAVSLFVALYLTSVYNYLLFHSLAELFSIVVAFGIFVVAWNSRTFINNNYLLFLGIAYLFVGGLDLLHMLDYKGMDLFTTNDAESPTQLWIAARYLQSICLLSAPMLFGRRLRIDTTIGLFTLVFALLLASIYTWEVFPTCWEQGIGLTVFKKASEYIICFILLGAIAALYTQRSQFDSGVFRLIVSSIAVTIISEFTFTLYTSVEGLTNLLGHCFKIMAFYLMYRAIVETGFRKPYELLFLEIKREQEALRRSARRYRSLYSKTPAMLHSIDHNARIVSVSDYWLEKLGYTTSEVLGKSAADFLSEESRREALEVHLPNFFEQGLLKDIPYQYVKKNGQLIDVLFSAIKVDDFGENPERSLAVAVDVTERNKAVAALAKAHAELEMRVEARTSDLKKANDMLLEEIAERQRTEENLIRLSRRLEALRQFDQVLARTKDETVLLDEACRIIVETGQYSMAWIAFMKHDAPSTINLAAHAGLHEKSVPDFGELLHGTDATHDPVINAMRSGTTLILKDIGNDASLKHWSGSILEEDFLSLIILPLTIEHRTIGGLAIYSSHPDAYSNEEVDHLCHLAGDLVFGLTSIRARMLHEIAERELIASEARYRAVVEDQTELICRYAPNYVITFVNESFCRQFSKDRQDLIGTKVFELVAEIDRDQLRSHLESLNIDSLIRTQEHRVMLPDGEIRWHRWTNRAILDEEGTVVEYQSVGFDITDRKLAEEGLAQRTRELGEKVRQLNCLYGLTKLLETPGISEEIFFQVIVQMIPTALRDPQNSWARVVLNGREFQSHHFGTDGHRLARDILVSGAKAGSLELYCISDENQNDGERFLAGEHVLADELAHRLGRILERSEAEEALRASEERFRTIFEGAVDFVFCKDASLRYTHVNPAVERLFGIPASEFIGKKIEDIFEPQDAAHIQDADARVLQGESVEGEYAIKVNDELMIFHEIRAPMRNRSGDVVGLCGISRDVTDWRVSESTSVPLARQYPSEAMKATLMNARVAAAKDATIVLLGESGSGKDYLARYIHDHSKRAGGPFFGVNCAAVAHELAESELFGYERGAFTGAHGRKRGLLELAEGGTLLLNEIGELSMALQAKLLTFLDTRQFTRVGGEKSITVNARIIAATNRDLAKEVSAGRFRKDLYYRLSVISIVVPPLRERRDDIPILAGEILSQLAVEMQLAQIPMLRSSLVASLAEYDWPGNVRELRNVLERALILWDGRRFDIDIPAENSQSQDLALKLNYHGRTLHDVTEEITRIMCIHALKQSRGNKKDAAKLLGIARDSLYRYLKQFGIRSDVEEGKSHDWN</sequence>
<dbReference type="CDD" id="cd00130">
    <property type="entry name" value="PAS"/>
    <property type="match status" value="3"/>
</dbReference>
<keyword evidence="2" id="KW-0067">ATP-binding</keyword>
<feature type="domain" description="Sigma-54 factor interaction" evidence="8">
    <location>
        <begin position="1017"/>
        <end position="1243"/>
    </location>
</feature>
<dbReference type="Pfam" id="PF25601">
    <property type="entry name" value="AAA_lid_14"/>
    <property type="match status" value="1"/>
</dbReference>
<keyword evidence="5" id="KW-0804">Transcription</keyword>
<dbReference type="eggNOG" id="COG3829">
    <property type="taxonomic scope" value="Bacteria"/>
</dbReference>
<dbReference type="SMART" id="SM00091">
    <property type="entry name" value="PAS"/>
    <property type="match status" value="3"/>
</dbReference>
<dbReference type="RefSeq" id="WP_014810810.1">
    <property type="nucleotide sequence ID" value="NC_018025.1"/>
</dbReference>
<keyword evidence="1" id="KW-0547">Nucleotide-binding</keyword>
<dbReference type="Pfam" id="PF08448">
    <property type="entry name" value="PAS_4"/>
    <property type="match status" value="1"/>
</dbReference>
<dbReference type="EMBL" id="CP003360">
    <property type="protein sequence ID" value="AFM25673.1"/>
    <property type="molecule type" value="Genomic_DNA"/>
</dbReference>
<dbReference type="Pfam" id="PF17159">
    <property type="entry name" value="MASE3"/>
    <property type="match status" value="1"/>
</dbReference>
<dbReference type="SUPFAM" id="SSF46689">
    <property type="entry name" value="Homeodomain-like"/>
    <property type="match status" value="1"/>
</dbReference>
<feature type="domain" description="PAS" evidence="9">
    <location>
        <begin position="280"/>
        <end position="351"/>
    </location>
</feature>
<dbReference type="InterPro" id="IPR013767">
    <property type="entry name" value="PAS_fold"/>
</dbReference>
<evidence type="ECO:0000259" key="8">
    <source>
        <dbReference type="PROSITE" id="PS50045"/>
    </source>
</evidence>
<dbReference type="STRING" id="706587.Desti_3008"/>
<dbReference type="InterPro" id="IPR000700">
    <property type="entry name" value="PAS-assoc_C"/>
</dbReference>
<keyword evidence="7" id="KW-0472">Membrane</keyword>
<dbReference type="SUPFAM" id="SSF52540">
    <property type="entry name" value="P-loop containing nucleoside triphosphate hydrolases"/>
    <property type="match status" value="1"/>
</dbReference>
<evidence type="ECO:0000256" key="1">
    <source>
        <dbReference type="ARBA" id="ARBA00022741"/>
    </source>
</evidence>
<evidence type="ECO:0000256" key="3">
    <source>
        <dbReference type="ARBA" id="ARBA00023015"/>
    </source>
</evidence>
<dbReference type="InterPro" id="IPR025662">
    <property type="entry name" value="Sigma_54_int_dom_ATP-bd_1"/>
</dbReference>
<evidence type="ECO:0000313" key="11">
    <source>
        <dbReference type="EMBL" id="AFM25673.1"/>
    </source>
</evidence>
<dbReference type="PATRIC" id="fig|706587.4.peg.3412"/>
<feature type="domain" description="PAS" evidence="9">
    <location>
        <begin position="628"/>
        <end position="703"/>
    </location>
</feature>
<dbReference type="GO" id="GO:0006355">
    <property type="term" value="P:regulation of DNA-templated transcription"/>
    <property type="evidence" value="ECO:0007669"/>
    <property type="project" value="InterPro"/>
</dbReference>
<dbReference type="InterPro" id="IPR002078">
    <property type="entry name" value="Sigma_54_int"/>
</dbReference>
<keyword evidence="3" id="KW-0805">Transcription regulation</keyword>
<reference evidence="12" key="1">
    <citation type="submission" date="2012-06" db="EMBL/GenBank/DDBJ databases">
        <title>Complete sequence of chromosome of Desulfomonile tiedjei DSM 6799.</title>
        <authorList>
            <person name="Lucas S."/>
            <person name="Copeland A."/>
            <person name="Lapidus A."/>
            <person name="Glavina del Rio T."/>
            <person name="Dalin E."/>
            <person name="Tice H."/>
            <person name="Bruce D."/>
            <person name="Goodwin L."/>
            <person name="Pitluck S."/>
            <person name="Peters L."/>
            <person name="Ovchinnikova G."/>
            <person name="Zeytun A."/>
            <person name="Lu M."/>
            <person name="Kyrpides N."/>
            <person name="Mavromatis K."/>
            <person name="Ivanova N."/>
            <person name="Brettin T."/>
            <person name="Detter J.C."/>
            <person name="Han C."/>
            <person name="Larimer F."/>
            <person name="Land M."/>
            <person name="Hauser L."/>
            <person name="Markowitz V."/>
            <person name="Cheng J.-F."/>
            <person name="Hugenholtz P."/>
            <person name="Woyke T."/>
            <person name="Wu D."/>
            <person name="Spring S."/>
            <person name="Schroeder M."/>
            <person name="Brambilla E."/>
            <person name="Klenk H.-P."/>
            <person name="Eisen J.A."/>
        </authorList>
    </citation>
    <scope>NUCLEOTIDE SEQUENCE [LARGE SCALE GENOMIC DNA]</scope>
    <source>
        <strain evidence="12">ATCC 49306 / DSM 6799 / DCB-1</strain>
    </source>
</reference>
<feature type="transmembrane region" description="Helical" evidence="7">
    <location>
        <begin position="115"/>
        <end position="135"/>
    </location>
</feature>
<dbReference type="SUPFAM" id="SSF55781">
    <property type="entry name" value="GAF domain-like"/>
    <property type="match status" value="1"/>
</dbReference>
<dbReference type="PRINTS" id="PR01590">
    <property type="entry name" value="HTHFIS"/>
</dbReference>
<dbReference type="PROSITE" id="PS50113">
    <property type="entry name" value="PAC"/>
    <property type="match status" value="2"/>
</dbReference>
<dbReference type="InterPro" id="IPR029016">
    <property type="entry name" value="GAF-like_dom_sf"/>
</dbReference>
<proteinExistence type="predicted"/>
<feature type="domain" description="PAS" evidence="9">
    <location>
        <begin position="887"/>
        <end position="957"/>
    </location>
</feature>
<dbReference type="InterPro" id="IPR000014">
    <property type="entry name" value="PAS"/>
</dbReference>
<evidence type="ECO:0000259" key="10">
    <source>
        <dbReference type="PROSITE" id="PS50113"/>
    </source>
</evidence>
<organism evidence="11 12">
    <name type="scientific">Desulfomonile tiedjei (strain ATCC 49306 / DSM 6799 / DCB-1)</name>
    <dbReference type="NCBI Taxonomy" id="706587"/>
    <lineage>
        <taxon>Bacteria</taxon>
        <taxon>Pseudomonadati</taxon>
        <taxon>Thermodesulfobacteriota</taxon>
        <taxon>Desulfomonilia</taxon>
        <taxon>Desulfomonilales</taxon>
        <taxon>Desulfomonilaceae</taxon>
        <taxon>Desulfomonile</taxon>
    </lineage>
</organism>
<evidence type="ECO:0000313" key="12">
    <source>
        <dbReference type="Proteomes" id="UP000006055"/>
    </source>
</evidence>
<dbReference type="InterPro" id="IPR003593">
    <property type="entry name" value="AAA+_ATPase"/>
</dbReference>
<evidence type="ECO:0000256" key="5">
    <source>
        <dbReference type="ARBA" id="ARBA00023163"/>
    </source>
</evidence>
<dbReference type="InterPro" id="IPR027417">
    <property type="entry name" value="P-loop_NTPase"/>
</dbReference>
<gene>
    <name evidence="11" type="ordered locus">Desti_3008</name>
</gene>
<dbReference type="PANTHER" id="PTHR32071">
    <property type="entry name" value="TRANSCRIPTIONAL REGULATORY PROTEIN"/>
    <property type="match status" value="1"/>
</dbReference>
<dbReference type="OrthoDB" id="5464420at2"/>